<feature type="domain" description="HTH araC/xylS-type" evidence="5">
    <location>
        <begin position="205"/>
        <end position="303"/>
    </location>
</feature>
<keyword evidence="1" id="KW-0805">Transcription regulation</keyword>
<dbReference type="SMART" id="SM00342">
    <property type="entry name" value="HTH_ARAC"/>
    <property type="match status" value="1"/>
</dbReference>
<sequence length="321" mass="34678">MHVAMESGNARTEGACMNFDHLIALSERYAAKYSGKSEGLPGLFILRKETVSSFEAVIYQPVICLILQGAKETFVGDQGARLQAGDALLVSHDVPVVSRITKASATEPYLALILSLDLALVRSLYERVGEALPPADRARSLSAAPADPAWIDPLGRYLAMMDRPLDARVLGPAVLREVHYRLLMSPIGGMLRNLLSIDSHASRIARAILRIRADFRAPLAVSELARTAGMSPSSFHDHFKSVTGTTPLQYQKDLRLIEARGLLADGRQPVSAVAFAVGYESPTHFSRDYSRKFGRPPSRDTPNAGPRPGGPIGLGVGAPML</sequence>
<dbReference type="EMBL" id="JAOVQO010000004">
    <property type="protein sequence ID" value="MCU9847491.1"/>
    <property type="molecule type" value="Genomic_DNA"/>
</dbReference>
<evidence type="ECO:0000256" key="2">
    <source>
        <dbReference type="ARBA" id="ARBA00023125"/>
    </source>
</evidence>
<dbReference type="SUPFAM" id="SSF46689">
    <property type="entry name" value="Homeodomain-like"/>
    <property type="match status" value="2"/>
</dbReference>
<dbReference type="PROSITE" id="PS01124">
    <property type="entry name" value="HTH_ARAC_FAMILY_2"/>
    <property type="match status" value="1"/>
</dbReference>
<dbReference type="PROSITE" id="PS00041">
    <property type="entry name" value="HTH_ARAC_FAMILY_1"/>
    <property type="match status" value="2"/>
</dbReference>
<dbReference type="InterPro" id="IPR009057">
    <property type="entry name" value="Homeodomain-like_sf"/>
</dbReference>
<name>A0ABT2X0P8_9RHOB</name>
<organism evidence="6 7">
    <name type="scientific">Albidovulum salinarum</name>
    <dbReference type="NCBI Taxonomy" id="2984153"/>
    <lineage>
        <taxon>Bacteria</taxon>
        <taxon>Pseudomonadati</taxon>
        <taxon>Pseudomonadota</taxon>
        <taxon>Alphaproteobacteria</taxon>
        <taxon>Rhodobacterales</taxon>
        <taxon>Paracoccaceae</taxon>
        <taxon>Albidovulum</taxon>
    </lineage>
</organism>
<dbReference type="Pfam" id="PF06719">
    <property type="entry name" value="AraC_N"/>
    <property type="match status" value="1"/>
</dbReference>
<dbReference type="Gene3D" id="1.10.10.60">
    <property type="entry name" value="Homeodomain-like"/>
    <property type="match status" value="2"/>
</dbReference>
<dbReference type="Proteomes" id="UP001209535">
    <property type="component" value="Unassembled WGS sequence"/>
</dbReference>
<dbReference type="Pfam" id="PF12833">
    <property type="entry name" value="HTH_18"/>
    <property type="match status" value="1"/>
</dbReference>
<feature type="region of interest" description="Disordered" evidence="4">
    <location>
        <begin position="284"/>
        <end position="321"/>
    </location>
</feature>
<keyword evidence="2" id="KW-0238">DNA-binding</keyword>
<keyword evidence="3" id="KW-0804">Transcription</keyword>
<evidence type="ECO:0000256" key="1">
    <source>
        <dbReference type="ARBA" id="ARBA00023015"/>
    </source>
</evidence>
<proteinExistence type="predicted"/>
<feature type="compositionally biased region" description="Gly residues" evidence="4">
    <location>
        <begin position="310"/>
        <end position="321"/>
    </location>
</feature>
<dbReference type="InterPro" id="IPR009594">
    <property type="entry name" value="Tscrpt_reg_HTH_AraC_N"/>
</dbReference>
<dbReference type="InterPro" id="IPR018062">
    <property type="entry name" value="HTH_AraC-typ_CS"/>
</dbReference>
<comment type="caution">
    <text evidence="6">The sequence shown here is derived from an EMBL/GenBank/DDBJ whole genome shotgun (WGS) entry which is preliminary data.</text>
</comment>
<protein>
    <submittedName>
        <fullName evidence="6">AraC family transcriptional regulator</fullName>
    </submittedName>
</protein>
<dbReference type="RefSeq" id="WP_263334067.1">
    <property type="nucleotide sequence ID" value="NZ_JAOVQO010000004.1"/>
</dbReference>
<dbReference type="InterPro" id="IPR018060">
    <property type="entry name" value="HTH_AraC"/>
</dbReference>
<evidence type="ECO:0000313" key="7">
    <source>
        <dbReference type="Proteomes" id="UP001209535"/>
    </source>
</evidence>
<keyword evidence="7" id="KW-1185">Reference proteome</keyword>
<evidence type="ECO:0000259" key="5">
    <source>
        <dbReference type="PROSITE" id="PS01124"/>
    </source>
</evidence>
<gene>
    <name evidence="6" type="ORF">OEZ60_05680</name>
</gene>
<dbReference type="PANTHER" id="PTHR43436:SF1">
    <property type="entry name" value="TRANSCRIPTIONAL REGULATORY PROTEIN"/>
    <property type="match status" value="1"/>
</dbReference>
<evidence type="ECO:0000256" key="3">
    <source>
        <dbReference type="ARBA" id="ARBA00023163"/>
    </source>
</evidence>
<evidence type="ECO:0000313" key="6">
    <source>
        <dbReference type="EMBL" id="MCU9847491.1"/>
    </source>
</evidence>
<evidence type="ECO:0000256" key="4">
    <source>
        <dbReference type="SAM" id="MobiDB-lite"/>
    </source>
</evidence>
<accession>A0ABT2X0P8</accession>
<reference evidence="6 7" key="1">
    <citation type="submission" date="2022-10" db="EMBL/GenBank/DDBJ databases">
        <title>Defluviimonas sp. nov., isolated from ocean surface sediments.</title>
        <authorList>
            <person name="He W."/>
            <person name="Wang L."/>
            <person name="Zhang D.-F."/>
        </authorList>
    </citation>
    <scope>NUCLEOTIDE SEQUENCE [LARGE SCALE GENOMIC DNA]</scope>
    <source>
        <strain evidence="6 7">WL0024</strain>
    </source>
</reference>
<dbReference type="PANTHER" id="PTHR43436">
    <property type="entry name" value="ARAC-FAMILY TRANSCRIPTIONAL REGULATOR"/>
    <property type="match status" value="1"/>
</dbReference>